<dbReference type="AlphaFoldDB" id="A0A9D1JVN8"/>
<keyword evidence="3" id="KW-0564">Palmitate</keyword>
<dbReference type="PROSITE" id="PS51257">
    <property type="entry name" value="PROKAR_LIPOPROTEIN"/>
    <property type="match status" value="1"/>
</dbReference>
<sequence length="99" mass="10508">MKKFMLFGLMAFALAACSDTNDGTSITCGGYDIAINMAADGESMTAVINGDEMTLVHAISASGARYVGELNDTIVTLWNQGTTWTMFLNDDAPIDCVAK</sequence>
<evidence type="ECO:0000256" key="2">
    <source>
        <dbReference type="ARBA" id="ARBA00023136"/>
    </source>
</evidence>
<reference evidence="7" key="1">
    <citation type="submission" date="2020-10" db="EMBL/GenBank/DDBJ databases">
        <authorList>
            <person name="Gilroy R."/>
        </authorList>
    </citation>
    <scope>NUCLEOTIDE SEQUENCE</scope>
    <source>
        <strain evidence="7">ChiGjej3B3-5194</strain>
    </source>
</reference>
<feature type="domain" description="C-type lysozyme inhibitor" evidence="6">
    <location>
        <begin position="28"/>
        <end position="92"/>
    </location>
</feature>
<dbReference type="Gene3D" id="2.40.128.200">
    <property type="match status" value="1"/>
</dbReference>
<keyword evidence="2" id="KW-0472">Membrane</keyword>
<evidence type="ECO:0000256" key="1">
    <source>
        <dbReference type="ARBA" id="ARBA00022729"/>
    </source>
</evidence>
<dbReference type="InterPro" id="IPR036328">
    <property type="entry name" value="MliC_sf"/>
</dbReference>
<organism evidence="7 8">
    <name type="scientific">Candidatus Enterousia intestinigallinarum</name>
    <dbReference type="NCBI Taxonomy" id="2840790"/>
    <lineage>
        <taxon>Bacteria</taxon>
        <taxon>Pseudomonadati</taxon>
        <taxon>Pseudomonadota</taxon>
        <taxon>Alphaproteobacteria</taxon>
        <taxon>Candidatus Enterousia</taxon>
    </lineage>
</organism>
<evidence type="ECO:0000256" key="4">
    <source>
        <dbReference type="ARBA" id="ARBA00023288"/>
    </source>
</evidence>
<name>A0A9D1JVN8_9PROT</name>
<dbReference type="EMBL" id="DVJI01000002">
    <property type="protein sequence ID" value="HIS70407.1"/>
    <property type="molecule type" value="Genomic_DNA"/>
</dbReference>
<dbReference type="Proteomes" id="UP000886742">
    <property type="component" value="Unassembled WGS sequence"/>
</dbReference>
<feature type="signal peptide" evidence="5">
    <location>
        <begin position="1"/>
        <end position="15"/>
    </location>
</feature>
<comment type="caution">
    <text evidence="7">The sequence shown here is derived from an EMBL/GenBank/DDBJ whole genome shotgun (WGS) entry which is preliminary data.</text>
</comment>
<dbReference type="SUPFAM" id="SSF141488">
    <property type="entry name" value="YdhA-like"/>
    <property type="match status" value="1"/>
</dbReference>
<reference evidence="7" key="2">
    <citation type="journal article" date="2021" name="PeerJ">
        <title>Extensive microbial diversity within the chicken gut microbiome revealed by metagenomics and culture.</title>
        <authorList>
            <person name="Gilroy R."/>
            <person name="Ravi A."/>
            <person name="Getino M."/>
            <person name="Pursley I."/>
            <person name="Horton D.L."/>
            <person name="Alikhan N.F."/>
            <person name="Baker D."/>
            <person name="Gharbi K."/>
            <person name="Hall N."/>
            <person name="Watson M."/>
            <person name="Adriaenssens E.M."/>
            <person name="Foster-Nyarko E."/>
            <person name="Jarju S."/>
            <person name="Secka A."/>
            <person name="Antonio M."/>
            <person name="Oren A."/>
            <person name="Chaudhuri R.R."/>
            <person name="La Ragione R."/>
            <person name="Hildebrand F."/>
            <person name="Pallen M.J."/>
        </authorList>
    </citation>
    <scope>NUCLEOTIDE SEQUENCE</scope>
    <source>
        <strain evidence="7">ChiGjej3B3-5194</strain>
    </source>
</reference>
<evidence type="ECO:0000313" key="7">
    <source>
        <dbReference type="EMBL" id="HIS70407.1"/>
    </source>
</evidence>
<accession>A0A9D1JVN8</accession>
<proteinExistence type="predicted"/>
<evidence type="ECO:0000259" key="6">
    <source>
        <dbReference type="Pfam" id="PF09864"/>
    </source>
</evidence>
<protein>
    <submittedName>
        <fullName evidence="7">MliC family protein</fullName>
    </submittedName>
</protein>
<keyword evidence="1 5" id="KW-0732">Signal</keyword>
<dbReference type="InterPro" id="IPR018660">
    <property type="entry name" value="MliC"/>
</dbReference>
<evidence type="ECO:0000256" key="5">
    <source>
        <dbReference type="SAM" id="SignalP"/>
    </source>
</evidence>
<gene>
    <name evidence="7" type="ORF">IAD02_00240</name>
</gene>
<dbReference type="Pfam" id="PF09864">
    <property type="entry name" value="MliC"/>
    <property type="match status" value="1"/>
</dbReference>
<keyword evidence="4" id="KW-0449">Lipoprotein</keyword>
<evidence type="ECO:0000256" key="3">
    <source>
        <dbReference type="ARBA" id="ARBA00023139"/>
    </source>
</evidence>
<evidence type="ECO:0000313" key="8">
    <source>
        <dbReference type="Proteomes" id="UP000886742"/>
    </source>
</evidence>
<feature type="chain" id="PRO_5039644628" evidence="5">
    <location>
        <begin position="16"/>
        <end position="99"/>
    </location>
</feature>